<keyword evidence="1 4" id="KW-0808">Transferase</keyword>
<gene>
    <name evidence="4" type="ORF">H9L22_06245</name>
</gene>
<protein>
    <submittedName>
        <fullName evidence="4">GNAT family N-acetyltransferase</fullName>
    </submittedName>
</protein>
<evidence type="ECO:0000313" key="5">
    <source>
        <dbReference type="Proteomes" id="UP000516117"/>
    </source>
</evidence>
<dbReference type="GO" id="GO:0016747">
    <property type="term" value="F:acyltransferase activity, transferring groups other than amino-acyl groups"/>
    <property type="evidence" value="ECO:0007669"/>
    <property type="project" value="InterPro"/>
</dbReference>
<dbReference type="KEGG" id="tdf:H9L22_06245"/>
<dbReference type="InterPro" id="IPR050832">
    <property type="entry name" value="Bact_Acetyltransf"/>
</dbReference>
<sequence>MAPAHRGTGIAAALVSGIADWATRQGTDRLWLDVHEDAGPARALYRRLGFIATGVTVPYMHDRSRSQVELALSLAGHDR</sequence>
<accession>A0A7H0H8R5</accession>
<dbReference type="PANTHER" id="PTHR43877:SF2">
    <property type="entry name" value="AMINOALKYLPHOSPHONATE N-ACETYLTRANSFERASE-RELATED"/>
    <property type="match status" value="1"/>
</dbReference>
<name>A0A7H0H8R5_9ACTN</name>
<dbReference type="Gene3D" id="3.40.630.30">
    <property type="match status" value="1"/>
</dbReference>
<feature type="domain" description="N-acetyltransferase" evidence="3">
    <location>
        <begin position="1"/>
        <end position="75"/>
    </location>
</feature>
<reference evidence="4 5" key="1">
    <citation type="submission" date="2020-08" db="EMBL/GenBank/DDBJ databases">
        <title>Genome sequence of Tessaracoccus defluvii JCM 17540T.</title>
        <authorList>
            <person name="Hyun D.-W."/>
            <person name="Bae J.-W."/>
        </authorList>
    </citation>
    <scope>NUCLEOTIDE SEQUENCE [LARGE SCALE GENOMIC DNA]</scope>
    <source>
        <strain evidence="4 5">JCM 17540</strain>
    </source>
</reference>
<dbReference type="AlphaFoldDB" id="A0A7H0H8R5"/>
<dbReference type="SUPFAM" id="SSF55729">
    <property type="entry name" value="Acyl-CoA N-acyltransferases (Nat)"/>
    <property type="match status" value="1"/>
</dbReference>
<dbReference type="InterPro" id="IPR000182">
    <property type="entry name" value="GNAT_dom"/>
</dbReference>
<evidence type="ECO:0000256" key="1">
    <source>
        <dbReference type="ARBA" id="ARBA00022679"/>
    </source>
</evidence>
<dbReference type="Pfam" id="PF00583">
    <property type="entry name" value="Acetyltransf_1"/>
    <property type="match status" value="1"/>
</dbReference>
<dbReference type="PANTHER" id="PTHR43877">
    <property type="entry name" value="AMINOALKYLPHOSPHONATE N-ACETYLTRANSFERASE-RELATED-RELATED"/>
    <property type="match status" value="1"/>
</dbReference>
<dbReference type="Proteomes" id="UP000516117">
    <property type="component" value="Chromosome"/>
</dbReference>
<organism evidence="4 5">
    <name type="scientific">Tessaracoccus defluvii</name>
    <dbReference type="NCBI Taxonomy" id="1285901"/>
    <lineage>
        <taxon>Bacteria</taxon>
        <taxon>Bacillati</taxon>
        <taxon>Actinomycetota</taxon>
        <taxon>Actinomycetes</taxon>
        <taxon>Propionibacteriales</taxon>
        <taxon>Propionibacteriaceae</taxon>
        <taxon>Tessaracoccus</taxon>
    </lineage>
</organism>
<evidence type="ECO:0000259" key="3">
    <source>
        <dbReference type="PROSITE" id="PS51186"/>
    </source>
</evidence>
<dbReference type="CDD" id="cd04301">
    <property type="entry name" value="NAT_SF"/>
    <property type="match status" value="1"/>
</dbReference>
<evidence type="ECO:0000256" key="2">
    <source>
        <dbReference type="ARBA" id="ARBA00023315"/>
    </source>
</evidence>
<dbReference type="EMBL" id="CP060789">
    <property type="protein sequence ID" value="QNP56931.1"/>
    <property type="molecule type" value="Genomic_DNA"/>
</dbReference>
<keyword evidence="2" id="KW-0012">Acyltransferase</keyword>
<dbReference type="PROSITE" id="PS51186">
    <property type="entry name" value="GNAT"/>
    <property type="match status" value="1"/>
</dbReference>
<proteinExistence type="predicted"/>
<dbReference type="RefSeq" id="WP_187722030.1">
    <property type="nucleotide sequence ID" value="NZ_CP060789.1"/>
</dbReference>
<keyword evidence="5" id="KW-1185">Reference proteome</keyword>
<dbReference type="InterPro" id="IPR016181">
    <property type="entry name" value="Acyl_CoA_acyltransferase"/>
</dbReference>
<evidence type="ECO:0000313" key="4">
    <source>
        <dbReference type="EMBL" id="QNP56931.1"/>
    </source>
</evidence>